<organism evidence="7 8">
    <name type="scientific">Lophium mytilinum</name>
    <dbReference type="NCBI Taxonomy" id="390894"/>
    <lineage>
        <taxon>Eukaryota</taxon>
        <taxon>Fungi</taxon>
        <taxon>Dikarya</taxon>
        <taxon>Ascomycota</taxon>
        <taxon>Pezizomycotina</taxon>
        <taxon>Dothideomycetes</taxon>
        <taxon>Pleosporomycetidae</taxon>
        <taxon>Mytilinidiales</taxon>
        <taxon>Mytilinidiaceae</taxon>
        <taxon>Lophium</taxon>
    </lineage>
</organism>
<feature type="compositionally biased region" description="Basic and acidic residues" evidence="6">
    <location>
        <begin position="1"/>
        <end position="17"/>
    </location>
</feature>
<gene>
    <name evidence="7" type="ORF">BU16DRAFT_470782</name>
</gene>
<evidence type="ECO:0000256" key="2">
    <source>
        <dbReference type="ARBA" id="ARBA00009430"/>
    </source>
</evidence>
<dbReference type="Pfam" id="PF06870">
    <property type="entry name" value="RNA_pol_I_A49"/>
    <property type="match status" value="1"/>
</dbReference>
<feature type="region of interest" description="Disordered" evidence="6">
    <location>
        <begin position="215"/>
        <end position="238"/>
    </location>
</feature>
<evidence type="ECO:0000256" key="5">
    <source>
        <dbReference type="ARBA" id="ARBA00023242"/>
    </source>
</evidence>
<comment type="subcellular location">
    <subcellularLocation>
        <location evidence="1">Nucleus</location>
        <location evidence="1">Nucleolus</location>
    </subcellularLocation>
</comment>
<sequence length="457" mass="50565">MSEKKRKRESEKGDRPAKMVAFHAPETVKVQLLEDNDVLGPVIASTPGLSFPSKIALKPYKSGSSIGGVLPKGKKLPQKLILHSSDHPMLDYTAREEKDGSADSLLRHYVGIYDPDSGELKLMEAHKVTVRSTLRSEEEELRQEREAAAQLKRPTIASKLETLGMEFGNKKTRKAIDDRTTNAITRDLPRHASPGGTIPPPPSDTVAAAVLSSMEASTSKMPTKDEQTAAMEEGKPRPKANLDAKISAEVYTISSLIGNDIMGLINVKDWADAAGANVPVKVNSRFVAKRIQALAVGKDIKKLKVLRFILLLMTFKDQLRQKGGRGPYTIPLRDKFNEAMGGNAPLVQALKKKFANENAELTRWHLNYLISHVCAAALIVDDFVVDTYDLKDDLKMTTPELMTLFKEIGARDSTPTDAERERYKIKSKAEAVAHRMAKLRIPLVFPKQRVMGPKRRG</sequence>
<name>A0A6A6QEG4_9PEZI</name>
<evidence type="ECO:0000256" key="4">
    <source>
        <dbReference type="ARBA" id="ARBA00023163"/>
    </source>
</evidence>
<evidence type="ECO:0000256" key="1">
    <source>
        <dbReference type="ARBA" id="ARBA00004604"/>
    </source>
</evidence>
<dbReference type="PANTHER" id="PTHR14440">
    <property type="entry name" value="DNA-DIRECTED RNA POLYMERASE I SUBUNIT RPA49"/>
    <property type="match status" value="1"/>
</dbReference>
<evidence type="ECO:0008006" key="9">
    <source>
        <dbReference type="Google" id="ProtNLM"/>
    </source>
</evidence>
<evidence type="ECO:0000313" key="7">
    <source>
        <dbReference type="EMBL" id="KAF2490662.1"/>
    </source>
</evidence>
<dbReference type="OrthoDB" id="532500at2759"/>
<keyword evidence="8" id="KW-1185">Reference proteome</keyword>
<dbReference type="Proteomes" id="UP000799750">
    <property type="component" value="Unassembled WGS sequence"/>
</dbReference>
<evidence type="ECO:0000256" key="6">
    <source>
        <dbReference type="SAM" id="MobiDB-lite"/>
    </source>
</evidence>
<feature type="compositionally biased region" description="Basic and acidic residues" evidence="6">
    <location>
        <begin position="222"/>
        <end position="238"/>
    </location>
</feature>
<reference evidence="7" key="1">
    <citation type="journal article" date="2020" name="Stud. Mycol.">
        <title>101 Dothideomycetes genomes: a test case for predicting lifestyles and emergence of pathogens.</title>
        <authorList>
            <person name="Haridas S."/>
            <person name="Albert R."/>
            <person name="Binder M."/>
            <person name="Bloem J."/>
            <person name="Labutti K."/>
            <person name="Salamov A."/>
            <person name="Andreopoulos B."/>
            <person name="Baker S."/>
            <person name="Barry K."/>
            <person name="Bills G."/>
            <person name="Bluhm B."/>
            <person name="Cannon C."/>
            <person name="Castanera R."/>
            <person name="Culley D."/>
            <person name="Daum C."/>
            <person name="Ezra D."/>
            <person name="Gonzalez J."/>
            <person name="Henrissat B."/>
            <person name="Kuo A."/>
            <person name="Liang C."/>
            <person name="Lipzen A."/>
            <person name="Lutzoni F."/>
            <person name="Magnuson J."/>
            <person name="Mondo S."/>
            <person name="Nolan M."/>
            <person name="Ohm R."/>
            <person name="Pangilinan J."/>
            <person name="Park H.-J."/>
            <person name="Ramirez L."/>
            <person name="Alfaro M."/>
            <person name="Sun H."/>
            <person name="Tritt A."/>
            <person name="Yoshinaga Y."/>
            <person name="Zwiers L.-H."/>
            <person name="Turgeon B."/>
            <person name="Goodwin S."/>
            <person name="Spatafora J."/>
            <person name="Crous P."/>
            <person name="Grigoriev I."/>
        </authorList>
    </citation>
    <scope>NUCLEOTIDE SEQUENCE</scope>
    <source>
        <strain evidence="7">CBS 269.34</strain>
    </source>
</reference>
<keyword evidence="5" id="KW-0539">Nucleus</keyword>
<proteinExistence type="inferred from homology"/>
<protein>
    <recommendedName>
        <fullName evidence="9">RNA polymerase I associated factor, A49-like protein</fullName>
    </recommendedName>
</protein>
<feature type="region of interest" description="Disordered" evidence="6">
    <location>
        <begin position="1"/>
        <end position="20"/>
    </location>
</feature>
<evidence type="ECO:0000256" key="3">
    <source>
        <dbReference type="ARBA" id="ARBA00022478"/>
    </source>
</evidence>
<dbReference type="InterPro" id="IPR009668">
    <property type="entry name" value="RNA_pol-assoc_fac_A49-like"/>
</dbReference>
<dbReference type="GO" id="GO:0003677">
    <property type="term" value="F:DNA binding"/>
    <property type="evidence" value="ECO:0007669"/>
    <property type="project" value="InterPro"/>
</dbReference>
<evidence type="ECO:0000313" key="8">
    <source>
        <dbReference type="Proteomes" id="UP000799750"/>
    </source>
</evidence>
<keyword evidence="3" id="KW-0240">DNA-directed RNA polymerase</keyword>
<dbReference type="GO" id="GO:0005730">
    <property type="term" value="C:nucleolus"/>
    <property type="evidence" value="ECO:0007669"/>
    <property type="project" value="UniProtKB-SubCell"/>
</dbReference>
<dbReference type="GO" id="GO:0006351">
    <property type="term" value="P:DNA-templated transcription"/>
    <property type="evidence" value="ECO:0007669"/>
    <property type="project" value="InterPro"/>
</dbReference>
<comment type="similarity">
    <text evidence="2">Belongs to the eukaryotic RPA49/POLR1E RNA polymerase subunit family.</text>
</comment>
<dbReference type="AlphaFoldDB" id="A0A6A6QEG4"/>
<dbReference type="GO" id="GO:0000428">
    <property type="term" value="C:DNA-directed RNA polymerase complex"/>
    <property type="evidence" value="ECO:0007669"/>
    <property type="project" value="UniProtKB-KW"/>
</dbReference>
<keyword evidence="4" id="KW-0804">Transcription</keyword>
<dbReference type="EMBL" id="MU004197">
    <property type="protein sequence ID" value="KAF2490662.1"/>
    <property type="molecule type" value="Genomic_DNA"/>
</dbReference>
<accession>A0A6A6QEG4</accession>